<gene>
    <name evidence="3" type="ORF">C4B63_14g53</name>
</gene>
<evidence type="ECO:0000256" key="1">
    <source>
        <dbReference type="SAM" id="Coils"/>
    </source>
</evidence>
<evidence type="ECO:0000313" key="4">
    <source>
        <dbReference type="Proteomes" id="UP000246121"/>
    </source>
</evidence>
<keyword evidence="1" id="KW-0175">Coiled coil</keyword>
<feature type="coiled-coil region" evidence="1">
    <location>
        <begin position="149"/>
        <end position="348"/>
    </location>
</feature>
<proteinExistence type="predicted"/>
<evidence type="ECO:0008006" key="5">
    <source>
        <dbReference type="Google" id="ProtNLM"/>
    </source>
</evidence>
<feature type="coiled-coil region" evidence="1">
    <location>
        <begin position="64"/>
        <end position="109"/>
    </location>
</feature>
<dbReference type="Proteomes" id="UP000246121">
    <property type="component" value="Unassembled WGS sequence"/>
</dbReference>
<evidence type="ECO:0000256" key="2">
    <source>
        <dbReference type="SAM" id="MobiDB-lite"/>
    </source>
</evidence>
<dbReference type="VEuPathDB" id="TriTrypDB:TcBrA4_0013110"/>
<evidence type="ECO:0000313" key="3">
    <source>
        <dbReference type="EMBL" id="PWU97715.1"/>
    </source>
</evidence>
<dbReference type="VEuPathDB" id="TriTrypDB:TcCLB.508723.50"/>
<dbReference type="VEuPathDB" id="TriTrypDB:ECC02_000493"/>
<dbReference type="VEuPathDB" id="TriTrypDB:TCDM_03457"/>
<feature type="region of interest" description="Disordered" evidence="2">
    <location>
        <begin position="429"/>
        <end position="456"/>
    </location>
</feature>
<dbReference type="VEuPathDB" id="TriTrypDB:TcG_06540"/>
<dbReference type="AlphaFoldDB" id="A0A2V2VMP8"/>
<dbReference type="VEuPathDB" id="TriTrypDB:TcCLB.509791.30"/>
<comment type="caution">
    <text evidence="3">The sequence shown here is derived from an EMBL/GenBank/DDBJ whole genome shotgun (WGS) entry which is preliminary data.</text>
</comment>
<dbReference type="PANTHER" id="PTHR14845">
    <property type="entry name" value="COILED-COIL DOMAIN-CONTAINING 166"/>
    <property type="match status" value="1"/>
</dbReference>
<reference evidence="3 4" key="1">
    <citation type="journal article" date="2018" name="Microb. Genom.">
        <title>Expanding an expanded genome: long-read sequencing of Trypanosoma cruzi.</title>
        <authorList>
            <person name="Berna L."/>
            <person name="Rodriguez M."/>
            <person name="Chiribao M.L."/>
            <person name="Parodi-Talice A."/>
            <person name="Pita S."/>
            <person name="Rijo G."/>
            <person name="Alvarez-Valin F."/>
            <person name="Robello C."/>
        </authorList>
    </citation>
    <scope>NUCLEOTIDE SEQUENCE [LARGE SCALE GENOMIC DNA]</scope>
    <source>
        <strain evidence="3 4">Dm28c</strain>
    </source>
</reference>
<dbReference type="VEuPathDB" id="TriTrypDB:BCY84_11292"/>
<sequence>MNEGSPKKSKSGFISPLNRTAISVHREMPLSEGREKELALIAATLANKQLQVSKLTSAYYVKTNHKLVQENEKLEHELEEKEKENFTVMEALEDRMNAVKCDNAEMKEKLTATRDSAWRDVMEEMASMQERLEESEYHTSSLQKRIEWLEEELASVDAFRQARDKHQREMENLKNEYTEEQDKHARDSHLLRMQLMEERVRIRAEEQRLNRRHEEDVRKMAMELLTQKTRDVDEENQQLLEEKIFLFEDAKVARNEADALRRENYKLRQNAAMAKSAEEEFTAHAVRQKREITLLREQVKTTEDNLKAVVESYEQRIQKQAREHAAALKRLTQERDEANCFAESLRRELVKMRSLSRQMVERRTELEMFFHDALAQVRREMLEERRRGTRYIGHQHSNSSSFQRTTPRLKEGVGELMLISNRRLRLPLPPPLQIGGSGSNTTWHSKESPAGDGNMGGPSLPLITLPKEELAVTRSSRLIPAKEWHYNEGGALTTRFLPPSEEPFFAHSDLSCIPNAPKLKDLQSIEISQLSWKDKERVLQILFKQLQGKSNSSKAEQCKSTGDTGDLVGGVVVNSETHTFLTE</sequence>
<dbReference type="VEuPathDB" id="TriTrypDB:C4B63_14g53"/>
<dbReference type="VEuPathDB" id="TriTrypDB:TcCL_NonESM01898"/>
<dbReference type="VEuPathDB" id="TriTrypDB:Tc_MARK_3458"/>
<dbReference type="VEuPathDB" id="TriTrypDB:TCSYLVIO_004667"/>
<organism evidence="3 4">
    <name type="scientific">Trypanosoma cruzi</name>
    <dbReference type="NCBI Taxonomy" id="5693"/>
    <lineage>
        <taxon>Eukaryota</taxon>
        <taxon>Discoba</taxon>
        <taxon>Euglenozoa</taxon>
        <taxon>Kinetoplastea</taxon>
        <taxon>Metakinetoplastina</taxon>
        <taxon>Trypanosomatida</taxon>
        <taxon>Trypanosomatidae</taxon>
        <taxon>Trypanosoma</taxon>
        <taxon>Schizotrypanum</taxon>
    </lineage>
</organism>
<protein>
    <recommendedName>
        <fullName evidence="5">Basal body-orientation factor 1</fullName>
    </recommendedName>
</protein>
<dbReference type="EMBL" id="PRFA01000014">
    <property type="protein sequence ID" value="PWU97715.1"/>
    <property type="molecule type" value="Genomic_DNA"/>
</dbReference>
<dbReference type="PANTHER" id="PTHR14845:SF0">
    <property type="entry name" value="DUF4515 DOMAIN-CONTAINING PROTEIN"/>
    <property type="match status" value="1"/>
</dbReference>
<name>A0A2V2VMP8_TRYCR</name>
<dbReference type="VEuPathDB" id="TriTrypDB:C3747_19g54"/>
<accession>A0A2V2VMP8</accession>